<dbReference type="InterPro" id="IPR000387">
    <property type="entry name" value="Tyr_Pase_dom"/>
</dbReference>
<dbReference type="GO" id="GO:0005737">
    <property type="term" value="C:cytoplasm"/>
    <property type="evidence" value="ECO:0007669"/>
    <property type="project" value="TreeGrafter"/>
</dbReference>
<dbReference type="InterPro" id="IPR020422">
    <property type="entry name" value="TYR_PHOSPHATASE_DUAL_dom"/>
</dbReference>
<dbReference type="InterPro" id="IPR000340">
    <property type="entry name" value="Dual-sp_phosphatase_cat-dom"/>
</dbReference>
<dbReference type="AlphaFoldDB" id="A0A7R9ZEE0"/>
<reference evidence="8" key="1">
    <citation type="submission" date="2021-01" db="EMBL/GenBank/DDBJ databases">
        <authorList>
            <person name="Corre E."/>
            <person name="Pelletier E."/>
            <person name="Niang G."/>
            <person name="Scheremetjew M."/>
            <person name="Finn R."/>
            <person name="Kale V."/>
            <person name="Holt S."/>
            <person name="Cochrane G."/>
            <person name="Meng A."/>
            <person name="Brown T."/>
            <person name="Cohen L."/>
        </authorList>
    </citation>
    <scope>NUCLEOTIDE SEQUENCE</scope>
    <source>
        <strain evidence="8">CCMP147</strain>
    </source>
</reference>
<evidence type="ECO:0000256" key="3">
    <source>
        <dbReference type="ARBA" id="ARBA00022801"/>
    </source>
</evidence>
<dbReference type="InterPro" id="IPR016130">
    <property type="entry name" value="Tyr_Pase_AS"/>
</dbReference>
<evidence type="ECO:0000256" key="2">
    <source>
        <dbReference type="ARBA" id="ARBA00013064"/>
    </source>
</evidence>
<comment type="similarity">
    <text evidence="1">Belongs to the protein-tyrosine phosphatase family. Non-receptor class dual specificity subfamily.</text>
</comment>
<feature type="region of interest" description="Disordered" evidence="5">
    <location>
        <begin position="123"/>
        <end position="227"/>
    </location>
</feature>
<evidence type="ECO:0000259" key="6">
    <source>
        <dbReference type="PROSITE" id="PS50054"/>
    </source>
</evidence>
<dbReference type="PROSITE" id="PS50054">
    <property type="entry name" value="TYR_PHOSPHATASE_DUAL"/>
    <property type="match status" value="1"/>
</dbReference>
<dbReference type="PROSITE" id="PS50056">
    <property type="entry name" value="TYR_PHOSPHATASE_2"/>
    <property type="match status" value="1"/>
</dbReference>
<feature type="compositionally biased region" description="Low complexity" evidence="5">
    <location>
        <begin position="187"/>
        <end position="203"/>
    </location>
</feature>
<feature type="domain" description="Tyrosine-protein phosphatase" evidence="6">
    <location>
        <begin position="1"/>
        <end position="116"/>
    </location>
</feature>
<evidence type="ECO:0000256" key="4">
    <source>
        <dbReference type="ARBA" id="ARBA00022912"/>
    </source>
</evidence>
<dbReference type="EC" id="3.1.3.48" evidence="2"/>
<dbReference type="PANTHER" id="PTHR10159:SF521">
    <property type="entry name" value="LEUCINE RICH REPEAT AND PHOSPHATASE DOMAIN CONTAINING PROTEIN"/>
    <property type="match status" value="1"/>
</dbReference>
<dbReference type="Pfam" id="PF00782">
    <property type="entry name" value="DSPc"/>
    <property type="match status" value="1"/>
</dbReference>
<name>A0A7R9ZEE0_9STRA</name>
<dbReference type="EMBL" id="HBED01041235">
    <property type="protein sequence ID" value="CAD8322333.1"/>
    <property type="molecule type" value="Transcribed_RNA"/>
</dbReference>
<evidence type="ECO:0000256" key="5">
    <source>
        <dbReference type="SAM" id="MobiDB-lite"/>
    </source>
</evidence>
<proteinExistence type="inferred from homology"/>
<accession>A0A7R9ZEE0</accession>
<dbReference type="PANTHER" id="PTHR10159">
    <property type="entry name" value="DUAL SPECIFICITY PROTEIN PHOSPHATASE"/>
    <property type="match status" value="1"/>
</dbReference>
<feature type="compositionally biased region" description="Polar residues" evidence="5">
    <location>
        <begin position="213"/>
        <end position="227"/>
    </location>
</feature>
<dbReference type="SMART" id="SM00195">
    <property type="entry name" value="DSPc"/>
    <property type="match status" value="1"/>
</dbReference>
<dbReference type="GO" id="GO:0043409">
    <property type="term" value="P:negative regulation of MAPK cascade"/>
    <property type="evidence" value="ECO:0007669"/>
    <property type="project" value="TreeGrafter"/>
</dbReference>
<evidence type="ECO:0000256" key="1">
    <source>
        <dbReference type="ARBA" id="ARBA00008601"/>
    </source>
</evidence>
<dbReference type="SUPFAM" id="SSF52799">
    <property type="entry name" value="(Phosphotyrosine protein) phosphatases II"/>
    <property type="match status" value="1"/>
</dbReference>
<keyword evidence="4" id="KW-0904">Protein phosphatase</keyword>
<feature type="compositionally biased region" description="Basic and acidic residues" evidence="5">
    <location>
        <begin position="161"/>
        <end position="172"/>
    </location>
</feature>
<sequence>MQSLCYRQSGVPNYFEKDKRLTYKRIPVYDASTSDLLSRADQIVGFISSGLHHGSVLVHCKLGASRSATCVIFFLMRKLGMTFDKAFALCRRRRPDVNPIPAFVTQMRKYEMKCRKMGIISSDEGSELSSKKRKSPAGPATGLSRPVQGPAIGPLLPPDPQMREHSLDEPQLKKKAKKDQYTGGDSIGPAIGPAMGPGIGSISNPPSEDRVCTSENLKAASSNGKEI</sequence>
<gene>
    <name evidence="8" type="ORF">TDUB1175_LOCUS20750</name>
</gene>
<dbReference type="PROSITE" id="PS00383">
    <property type="entry name" value="TYR_PHOSPHATASE_1"/>
    <property type="match status" value="1"/>
</dbReference>
<evidence type="ECO:0000259" key="7">
    <source>
        <dbReference type="PROSITE" id="PS50056"/>
    </source>
</evidence>
<keyword evidence="3" id="KW-0378">Hydrolase</keyword>
<evidence type="ECO:0000313" key="8">
    <source>
        <dbReference type="EMBL" id="CAD8322333.1"/>
    </source>
</evidence>
<dbReference type="InterPro" id="IPR029021">
    <property type="entry name" value="Prot-tyrosine_phosphatase-like"/>
</dbReference>
<organism evidence="8">
    <name type="scientific">Pseudictyota dubia</name>
    <dbReference type="NCBI Taxonomy" id="2749911"/>
    <lineage>
        <taxon>Eukaryota</taxon>
        <taxon>Sar</taxon>
        <taxon>Stramenopiles</taxon>
        <taxon>Ochrophyta</taxon>
        <taxon>Bacillariophyta</taxon>
        <taxon>Mediophyceae</taxon>
        <taxon>Biddulphiophycidae</taxon>
        <taxon>Eupodiscales</taxon>
        <taxon>Odontellaceae</taxon>
        <taxon>Pseudictyota</taxon>
    </lineage>
</organism>
<dbReference type="CDD" id="cd14498">
    <property type="entry name" value="DSP"/>
    <property type="match status" value="1"/>
</dbReference>
<feature type="domain" description="Tyrosine specific protein phosphatases" evidence="7">
    <location>
        <begin position="34"/>
        <end position="97"/>
    </location>
</feature>
<dbReference type="Gene3D" id="3.90.190.10">
    <property type="entry name" value="Protein tyrosine phosphatase superfamily"/>
    <property type="match status" value="1"/>
</dbReference>
<dbReference type="GO" id="GO:0004725">
    <property type="term" value="F:protein tyrosine phosphatase activity"/>
    <property type="evidence" value="ECO:0007669"/>
    <property type="project" value="UniProtKB-EC"/>
</dbReference>
<protein>
    <recommendedName>
        <fullName evidence="2">protein-tyrosine-phosphatase</fullName>
        <ecNumber evidence="2">3.1.3.48</ecNumber>
    </recommendedName>
</protein>